<protein>
    <submittedName>
        <fullName evidence="1">Uncharacterized protein</fullName>
    </submittedName>
</protein>
<sequence>MDIRNRRPRWTWLQALSFCGALKRRIFRSRCSRKGGCSSDKLATASVLSWDSGFRCMLRRYGTLCQLFVLRFNSRSLVPVSPYFDLGEPSSWVKFVPTMTKLYFLLQGMQELYDQVPSLHRLLYKRLKQGWSTIRLTSRGCLKEIRDWPDFSDEWGVHRDVRWANVAYDHAAGSWFLLDLEAVCGSGQKLKLNFRDWDDTRWTSSGLLGSKIQGEAKKFQQHLHCSGIWMATSSNDGQRKQSLVLLVPFPTDIGSIERATLTGSKCALVTTSYVYKLVDSNIQNLARYRKGSPLGVTNQESMRLTVSMSFARNACAGALSSPRHREIFFSMISGKQTFQFNF</sequence>
<dbReference type="Gramene" id="EFJ24919">
    <property type="protein sequence ID" value="EFJ24919"/>
    <property type="gene ID" value="SELMODRAFT_414451"/>
</dbReference>
<dbReference type="KEGG" id="smo:SELMODRAFT_414451"/>
<dbReference type="InParanoid" id="D8RST8"/>
<dbReference type="AlphaFoldDB" id="D8RST8"/>
<keyword evidence="2" id="KW-1185">Reference proteome</keyword>
<dbReference type="HOGENOM" id="CLU_812329_0_0_1"/>
<evidence type="ECO:0000313" key="1">
    <source>
        <dbReference type="EMBL" id="EFJ24919.1"/>
    </source>
</evidence>
<name>D8RST8_SELML</name>
<dbReference type="EMBL" id="GL377588">
    <property type="protein sequence ID" value="EFJ24919.1"/>
    <property type="molecule type" value="Genomic_DNA"/>
</dbReference>
<proteinExistence type="predicted"/>
<reference evidence="1 2" key="1">
    <citation type="journal article" date="2011" name="Science">
        <title>The Selaginella genome identifies genetic changes associated with the evolution of vascular plants.</title>
        <authorList>
            <person name="Banks J.A."/>
            <person name="Nishiyama T."/>
            <person name="Hasebe M."/>
            <person name="Bowman J.L."/>
            <person name="Gribskov M."/>
            <person name="dePamphilis C."/>
            <person name="Albert V.A."/>
            <person name="Aono N."/>
            <person name="Aoyama T."/>
            <person name="Ambrose B.A."/>
            <person name="Ashton N.W."/>
            <person name="Axtell M.J."/>
            <person name="Barker E."/>
            <person name="Barker M.S."/>
            <person name="Bennetzen J.L."/>
            <person name="Bonawitz N.D."/>
            <person name="Chapple C."/>
            <person name="Cheng C."/>
            <person name="Correa L.G."/>
            <person name="Dacre M."/>
            <person name="DeBarry J."/>
            <person name="Dreyer I."/>
            <person name="Elias M."/>
            <person name="Engstrom E.M."/>
            <person name="Estelle M."/>
            <person name="Feng L."/>
            <person name="Finet C."/>
            <person name="Floyd S.K."/>
            <person name="Frommer W.B."/>
            <person name="Fujita T."/>
            <person name="Gramzow L."/>
            <person name="Gutensohn M."/>
            <person name="Harholt J."/>
            <person name="Hattori M."/>
            <person name="Heyl A."/>
            <person name="Hirai T."/>
            <person name="Hiwatashi Y."/>
            <person name="Ishikawa M."/>
            <person name="Iwata M."/>
            <person name="Karol K.G."/>
            <person name="Koehler B."/>
            <person name="Kolukisaoglu U."/>
            <person name="Kubo M."/>
            <person name="Kurata T."/>
            <person name="Lalonde S."/>
            <person name="Li K."/>
            <person name="Li Y."/>
            <person name="Litt A."/>
            <person name="Lyons E."/>
            <person name="Manning G."/>
            <person name="Maruyama T."/>
            <person name="Michael T.P."/>
            <person name="Mikami K."/>
            <person name="Miyazaki S."/>
            <person name="Morinaga S."/>
            <person name="Murata T."/>
            <person name="Mueller-Roeber B."/>
            <person name="Nelson D.R."/>
            <person name="Obara M."/>
            <person name="Oguri Y."/>
            <person name="Olmstead R.G."/>
            <person name="Onodera N."/>
            <person name="Petersen B.L."/>
            <person name="Pils B."/>
            <person name="Prigge M."/>
            <person name="Rensing S.A."/>
            <person name="Riano-Pachon D.M."/>
            <person name="Roberts A.W."/>
            <person name="Sato Y."/>
            <person name="Scheller H.V."/>
            <person name="Schulz B."/>
            <person name="Schulz C."/>
            <person name="Shakirov E.V."/>
            <person name="Shibagaki N."/>
            <person name="Shinohara N."/>
            <person name="Shippen D.E."/>
            <person name="Soerensen I."/>
            <person name="Sotooka R."/>
            <person name="Sugimoto N."/>
            <person name="Sugita M."/>
            <person name="Sumikawa N."/>
            <person name="Tanurdzic M."/>
            <person name="Theissen G."/>
            <person name="Ulvskov P."/>
            <person name="Wakazuki S."/>
            <person name="Weng J.K."/>
            <person name="Willats W.W."/>
            <person name="Wipf D."/>
            <person name="Wolf P.G."/>
            <person name="Yang L."/>
            <person name="Zimmer A.D."/>
            <person name="Zhu Q."/>
            <person name="Mitros T."/>
            <person name="Hellsten U."/>
            <person name="Loque D."/>
            <person name="Otillar R."/>
            <person name="Salamov A."/>
            <person name="Schmutz J."/>
            <person name="Shapiro H."/>
            <person name="Lindquist E."/>
            <person name="Lucas S."/>
            <person name="Rokhsar D."/>
            <person name="Grigoriev I.V."/>
        </authorList>
    </citation>
    <scope>NUCLEOTIDE SEQUENCE [LARGE SCALE GENOMIC DNA]</scope>
</reference>
<organism evidence="2">
    <name type="scientific">Selaginella moellendorffii</name>
    <name type="common">Spikemoss</name>
    <dbReference type="NCBI Taxonomy" id="88036"/>
    <lineage>
        <taxon>Eukaryota</taxon>
        <taxon>Viridiplantae</taxon>
        <taxon>Streptophyta</taxon>
        <taxon>Embryophyta</taxon>
        <taxon>Tracheophyta</taxon>
        <taxon>Lycopodiopsida</taxon>
        <taxon>Selaginellales</taxon>
        <taxon>Selaginellaceae</taxon>
        <taxon>Selaginella</taxon>
    </lineage>
</organism>
<dbReference type="Proteomes" id="UP000001514">
    <property type="component" value="Unassembled WGS sequence"/>
</dbReference>
<accession>D8RST8</accession>
<evidence type="ECO:0000313" key="2">
    <source>
        <dbReference type="Proteomes" id="UP000001514"/>
    </source>
</evidence>
<gene>
    <name evidence="1" type="ORF">SELMODRAFT_414451</name>
</gene>